<dbReference type="OrthoDB" id="6611240at2759"/>
<proteinExistence type="predicted"/>
<keyword evidence="2" id="KW-1185">Reference proteome</keyword>
<feature type="non-terminal residue" evidence="1">
    <location>
        <position position="145"/>
    </location>
</feature>
<dbReference type="Proteomes" id="UP000325440">
    <property type="component" value="Unassembled WGS sequence"/>
</dbReference>
<dbReference type="EMBL" id="CABPRJ010001458">
    <property type="protein sequence ID" value="VVC37896.1"/>
    <property type="molecule type" value="Genomic_DNA"/>
</dbReference>
<dbReference type="AlphaFoldDB" id="A0A5E4N694"/>
<reference evidence="1 2" key="1">
    <citation type="submission" date="2019-08" db="EMBL/GenBank/DDBJ databases">
        <authorList>
            <person name="Alioto T."/>
            <person name="Alioto T."/>
            <person name="Gomez Garrido J."/>
        </authorList>
    </citation>
    <scope>NUCLEOTIDE SEQUENCE [LARGE SCALE GENOMIC DNA]</scope>
</reference>
<sequence length="145" mass="16627">MLQVPISGYKQRTYKRITQVDEQTVRIGDLFRCILRLTVICDGEISASALKLLDGFRDFNLAELSARIEPFKLFPFTSELNSRNSVFGTNKLLIIELKHQFLITVFLDLLTALFRTLPVTNRNTVSQTRFSAIAMISIENERVKN</sequence>
<name>A0A5E4N694_9HEMI</name>
<evidence type="ECO:0000313" key="1">
    <source>
        <dbReference type="EMBL" id="VVC37896.1"/>
    </source>
</evidence>
<organism evidence="1 2">
    <name type="scientific">Cinara cedri</name>
    <dbReference type="NCBI Taxonomy" id="506608"/>
    <lineage>
        <taxon>Eukaryota</taxon>
        <taxon>Metazoa</taxon>
        <taxon>Ecdysozoa</taxon>
        <taxon>Arthropoda</taxon>
        <taxon>Hexapoda</taxon>
        <taxon>Insecta</taxon>
        <taxon>Pterygota</taxon>
        <taxon>Neoptera</taxon>
        <taxon>Paraneoptera</taxon>
        <taxon>Hemiptera</taxon>
        <taxon>Sternorrhyncha</taxon>
        <taxon>Aphidomorpha</taxon>
        <taxon>Aphidoidea</taxon>
        <taxon>Aphididae</taxon>
        <taxon>Lachninae</taxon>
        <taxon>Cinara</taxon>
    </lineage>
</organism>
<protein>
    <submittedName>
        <fullName evidence="1">Uncharacterized protein</fullName>
    </submittedName>
</protein>
<evidence type="ECO:0000313" key="2">
    <source>
        <dbReference type="Proteomes" id="UP000325440"/>
    </source>
</evidence>
<gene>
    <name evidence="1" type="ORF">CINCED_3A017597</name>
</gene>
<accession>A0A5E4N694</accession>